<accession>B0E5C5</accession>
<evidence type="ECO:0000259" key="2">
    <source>
        <dbReference type="PROSITE" id="PS50018"/>
    </source>
</evidence>
<sequence>MKRFTNVVRKNENTIQQQAQLSFVSTDISNNEVENNSFIFWEIARMYDFYLLRLLIRHSSATVIEFWDSIRDLLEESGQIYRILSEELQYEISNTSEEQFLLRSNSGATHLLSSVMRRDLTSLLEKHMNPIIQSVNHINEPINLDSKDDNYTKSITIISELLHLHCSRFLSLGNDFPQGIKYILATLRQAVYKKFPESAIRSIAIIIFHRLITPALVSPANYNSCLIEPTENAKKILVILTKIYQSFIPQGETPLTNIQLIPFNTYVVSMYESMNKFLDSISIETEFPHLHRAPILSKDVLDHCYKNISDVINSMTSVILSNLVSRAIDDNKLILLENFFGLICTSWDKEPLHKLIKPKTLQLFNDETDESYLKVAEGFKQTILKRIKKIDELNDEIFFLRNQIEEYCISNGLDFEKFIEDYNPFKSLPPPCYTRERCGLGLLEKEEFIENEMECSKDVHSSFSSSVLSNEESISILSDKTLKNEITESSNHEEISQIE</sequence>
<dbReference type="SUPFAM" id="SSF48350">
    <property type="entry name" value="GTPase activation domain, GAP"/>
    <property type="match status" value="1"/>
</dbReference>
<dbReference type="KEGG" id="edi:EDI_058670"/>
<proteinExistence type="predicted"/>
<reference evidence="4" key="1">
    <citation type="submission" date="2007-12" db="EMBL/GenBank/DDBJ databases">
        <title>Annotation of Entamoeba dispar SAW760.</title>
        <authorList>
            <person name="Lorenzi H."/>
            <person name="Inman J."/>
            <person name="Schobel S."/>
            <person name="Amedeo P."/>
            <person name="Caler E."/>
        </authorList>
    </citation>
    <scope>NUCLEOTIDE SEQUENCE [LARGE SCALE GENOMIC DNA]</scope>
    <source>
        <strain evidence="4">ATCC PRA-260 / SAW760</strain>
    </source>
</reference>
<evidence type="ECO:0000313" key="3">
    <source>
        <dbReference type="EMBL" id="EDR30275.1"/>
    </source>
</evidence>
<dbReference type="GeneID" id="5878484"/>
<dbReference type="InterPro" id="IPR001936">
    <property type="entry name" value="RasGAP_dom"/>
</dbReference>
<dbReference type="Gene3D" id="1.10.506.10">
    <property type="entry name" value="GTPase Activation - p120gap, domain 1"/>
    <property type="match status" value="1"/>
</dbReference>
<organism evidence="4">
    <name type="scientific">Entamoeba dispar (strain ATCC PRA-260 / SAW760)</name>
    <dbReference type="NCBI Taxonomy" id="370354"/>
    <lineage>
        <taxon>Eukaryota</taxon>
        <taxon>Amoebozoa</taxon>
        <taxon>Evosea</taxon>
        <taxon>Archamoebae</taxon>
        <taxon>Mastigamoebida</taxon>
        <taxon>Entamoebidae</taxon>
        <taxon>Entamoeba</taxon>
    </lineage>
</organism>
<gene>
    <name evidence="3" type="ORF">EDI_058670</name>
</gene>
<dbReference type="PROSITE" id="PS50018">
    <property type="entry name" value="RAS_GTPASE_ACTIV_2"/>
    <property type="match status" value="1"/>
</dbReference>
<dbReference type="OrthoDB" id="28015at2759"/>
<feature type="domain" description="Ras-GAP" evidence="2">
    <location>
        <begin position="62"/>
        <end position="249"/>
    </location>
</feature>
<dbReference type="VEuPathDB" id="AmoebaDB:EDI_058670"/>
<keyword evidence="1" id="KW-0343">GTPase activation</keyword>
<dbReference type="SMART" id="SM00323">
    <property type="entry name" value="RasGAP"/>
    <property type="match status" value="1"/>
</dbReference>
<dbReference type="Pfam" id="PF00616">
    <property type="entry name" value="RasGAP"/>
    <property type="match status" value="1"/>
</dbReference>
<dbReference type="GO" id="GO:0005096">
    <property type="term" value="F:GTPase activator activity"/>
    <property type="evidence" value="ECO:0007669"/>
    <property type="project" value="UniProtKB-KW"/>
</dbReference>
<dbReference type="EMBL" id="DS547782">
    <property type="protein sequence ID" value="EDR30275.1"/>
    <property type="molecule type" value="Genomic_DNA"/>
</dbReference>
<dbReference type="InterPro" id="IPR039360">
    <property type="entry name" value="Ras_GTPase"/>
</dbReference>
<dbReference type="InterPro" id="IPR008936">
    <property type="entry name" value="Rho_GTPase_activation_prot"/>
</dbReference>
<dbReference type="OMA" id="IENEMEC"/>
<dbReference type="PANTHER" id="PTHR10194:SF151">
    <property type="entry name" value="NEUROFIBROMIN-A"/>
    <property type="match status" value="1"/>
</dbReference>
<evidence type="ECO:0000256" key="1">
    <source>
        <dbReference type="ARBA" id="ARBA00022468"/>
    </source>
</evidence>
<dbReference type="RefSeq" id="XP_001733605.1">
    <property type="nucleotide sequence ID" value="XM_001733553.1"/>
</dbReference>
<dbReference type="Proteomes" id="UP000008076">
    <property type="component" value="Unassembled WGS sequence"/>
</dbReference>
<dbReference type="eggNOG" id="KOG1826">
    <property type="taxonomic scope" value="Eukaryota"/>
</dbReference>
<name>B0E5C5_ENTDS</name>
<protein>
    <recommendedName>
        <fullName evidence="2">Ras-GAP domain-containing protein</fullName>
    </recommendedName>
</protein>
<dbReference type="AlphaFoldDB" id="B0E5C5"/>
<keyword evidence="4" id="KW-1185">Reference proteome</keyword>
<dbReference type="PANTHER" id="PTHR10194">
    <property type="entry name" value="RAS GTPASE-ACTIVATING PROTEINS"/>
    <property type="match status" value="1"/>
</dbReference>
<dbReference type="CDD" id="cd04519">
    <property type="entry name" value="RasGAP"/>
    <property type="match status" value="1"/>
</dbReference>
<evidence type="ECO:0000313" key="4">
    <source>
        <dbReference type="Proteomes" id="UP000008076"/>
    </source>
</evidence>